<dbReference type="Proteomes" id="UP001060771">
    <property type="component" value="Chromosome"/>
</dbReference>
<organism evidence="3 4">
    <name type="scientific">Vulcanisaeta souniana JCM 11219</name>
    <dbReference type="NCBI Taxonomy" id="1293586"/>
    <lineage>
        <taxon>Archaea</taxon>
        <taxon>Thermoproteota</taxon>
        <taxon>Thermoprotei</taxon>
        <taxon>Thermoproteales</taxon>
        <taxon>Thermoproteaceae</taxon>
        <taxon>Vulcanisaeta</taxon>
    </lineage>
</organism>
<keyword evidence="4" id="KW-1185">Reference proteome</keyword>
<dbReference type="InterPro" id="IPR012340">
    <property type="entry name" value="NA-bd_OB-fold"/>
</dbReference>
<evidence type="ECO:0000313" key="4">
    <source>
        <dbReference type="Proteomes" id="UP001060771"/>
    </source>
</evidence>
<proteinExistence type="predicted"/>
<evidence type="ECO:0000313" key="3">
    <source>
        <dbReference type="EMBL" id="BDR91613.1"/>
    </source>
</evidence>
<dbReference type="Gene3D" id="2.40.50.140">
    <property type="entry name" value="Nucleic acid-binding proteins"/>
    <property type="match status" value="1"/>
</dbReference>
<sequence>METSKRGDGIARVKGFVIFVPNTKPGDKVKVKITRVGRSYAVAELTQEGAETSSQPESVEEGEAEGFEEESEE</sequence>
<dbReference type="Pfam" id="PF01938">
    <property type="entry name" value="TRAM"/>
    <property type="match status" value="1"/>
</dbReference>
<evidence type="ECO:0000259" key="2">
    <source>
        <dbReference type="PROSITE" id="PS50926"/>
    </source>
</evidence>
<dbReference type="SUPFAM" id="SSF50249">
    <property type="entry name" value="Nucleic acid-binding proteins"/>
    <property type="match status" value="1"/>
</dbReference>
<reference evidence="4" key="1">
    <citation type="submission" date="2022-09" db="EMBL/GenBank/DDBJ databases">
        <title>Complete genome sequence of Vulcanisaeta souniana.</title>
        <authorList>
            <person name="Kato S."/>
            <person name="Itoh T."/>
            <person name="Ohkuma M."/>
        </authorList>
    </citation>
    <scope>NUCLEOTIDE SEQUENCE [LARGE SCALE GENOMIC DNA]</scope>
    <source>
        <strain evidence="4">JCM 11219</strain>
    </source>
</reference>
<accession>A0ABN6SQF4</accession>
<protein>
    <recommendedName>
        <fullName evidence="2">TRAM domain-containing protein</fullName>
    </recommendedName>
</protein>
<feature type="domain" description="TRAM" evidence="2">
    <location>
        <begin position="1"/>
        <end position="47"/>
    </location>
</feature>
<evidence type="ECO:0000256" key="1">
    <source>
        <dbReference type="SAM" id="MobiDB-lite"/>
    </source>
</evidence>
<dbReference type="InterPro" id="IPR002792">
    <property type="entry name" value="TRAM_dom"/>
</dbReference>
<dbReference type="EMBL" id="AP026830">
    <property type="protein sequence ID" value="BDR91613.1"/>
    <property type="molecule type" value="Genomic_DNA"/>
</dbReference>
<name>A0ABN6SQF4_9CREN</name>
<gene>
    <name evidence="3" type="ORF">Vsou_07060</name>
</gene>
<feature type="compositionally biased region" description="Acidic residues" evidence="1">
    <location>
        <begin position="58"/>
        <end position="73"/>
    </location>
</feature>
<dbReference type="PROSITE" id="PS50926">
    <property type="entry name" value="TRAM"/>
    <property type="match status" value="1"/>
</dbReference>
<feature type="region of interest" description="Disordered" evidence="1">
    <location>
        <begin position="44"/>
        <end position="73"/>
    </location>
</feature>